<comment type="caution">
    <text evidence="7">The sequence shown here is derived from an EMBL/GenBank/DDBJ whole genome shotgun (WGS) entry which is preliminary data.</text>
</comment>
<dbReference type="InterPro" id="IPR040079">
    <property type="entry name" value="Glutathione_S-Trfase"/>
</dbReference>
<dbReference type="InterPro" id="IPR004046">
    <property type="entry name" value="GST_C"/>
</dbReference>
<dbReference type="EC" id="2.5.1.18" evidence="1"/>
<accession>A0AAV0JK71</accession>
<keyword evidence="2" id="KW-0808">Transferase</keyword>
<dbReference type="FunFam" id="1.20.1050.10:FF:000018">
    <property type="entry name" value="Glutathione S-transferase U20"/>
    <property type="match status" value="1"/>
</dbReference>
<dbReference type="SUPFAM" id="SSF52833">
    <property type="entry name" value="Thioredoxin-like"/>
    <property type="match status" value="2"/>
</dbReference>
<evidence type="ECO:0000256" key="2">
    <source>
        <dbReference type="ARBA" id="ARBA00022679"/>
    </source>
</evidence>
<dbReference type="EMBL" id="CAMGYJ010000005">
    <property type="protein sequence ID" value="CAI0409380.1"/>
    <property type="molecule type" value="Genomic_DNA"/>
</dbReference>
<evidence type="ECO:0000313" key="7">
    <source>
        <dbReference type="EMBL" id="CAI0409380.1"/>
    </source>
</evidence>
<sequence length="333" mass="38406">MANELILLDTWVSPFGMRVRIALREKGIKFEYKEEDLTNKSDLLLKMNPIHKKIPVLIHNGKPVRESGIIVQYVDEVWHDKAPLLPSEPYPRAQARFWADFVDKKIYDTGRKIWTTKGDEQKSATEEFIGYLKTLEAELGDKPYFGGEKLGYVDVTMIPFYSWFHAYEVSGNFSIESNCPKLMAWAKRCMQHESVSKTLPDPKKVYEFILQLKKRLGIEARIALAEKGIKHEHREEDLGNKSDLLLKMNSIHKTIPVLIHNGKPVCESNNIVQYLDEVWHDKSPLLPSDPYLKGQARFWADFVDRKVRSSVFVCSVSLSIRYPCRISLSGFMG</sequence>
<feature type="domain" description="GST C-terminal" evidence="6">
    <location>
        <begin position="88"/>
        <end position="216"/>
    </location>
</feature>
<name>A0AAV0JK71_9ROSI</name>
<dbReference type="PROSITE" id="PS50404">
    <property type="entry name" value="GST_NTER"/>
    <property type="match status" value="2"/>
</dbReference>
<dbReference type="Pfam" id="PF00043">
    <property type="entry name" value="GST_C"/>
    <property type="match status" value="1"/>
</dbReference>
<evidence type="ECO:0000313" key="8">
    <source>
        <dbReference type="Proteomes" id="UP001154282"/>
    </source>
</evidence>
<dbReference type="SUPFAM" id="SSF47616">
    <property type="entry name" value="GST C-terminal domain-like"/>
    <property type="match status" value="1"/>
</dbReference>
<dbReference type="PANTHER" id="PTHR11260">
    <property type="entry name" value="GLUTATHIONE S-TRANSFERASE, GST, SUPERFAMILY, GST DOMAIN CONTAINING"/>
    <property type="match status" value="1"/>
</dbReference>
<dbReference type="Gene3D" id="3.40.30.10">
    <property type="entry name" value="Glutaredoxin"/>
    <property type="match status" value="2"/>
</dbReference>
<feature type="domain" description="GST N-terminal" evidence="5">
    <location>
        <begin position="204"/>
        <end position="283"/>
    </location>
</feature>
<dbReference type="FunFam" id="3.40.30.10:FF:000014">
    <property type="entry name" value="Tau class glutathione S-transferase"/>
    <property type="match status" value="1"/>
</dbReference>
<feature type="domain" description="GST N-terminal" evidence="5">
    <location>
        <begin position="3"/>
        <end position="82"/>
    </location>
</feature>
<keyword evidence="8" id="KW-1185">Reference proteome</keyword>
<gene>
    <name evidence="7" type="ORF">LITE_LOCUS14370</name>
</gene>
<evidence type="ECO:0000259" key="5">
    <source>
        <dbReference type="PROSITE" id="PS50404"/>
    </source>
</evidence>
<dbReference type="InterPro" id="IPR045074">
    <property type="entry name" value="GST_C_Tau"/>
</dbReference>
<dbReference type="GO" id="GO:0005737">
    <property type="term" value="C:cytoplasm"/>
    <property type="evidence" value="ECO:0007669"/>
    <property type="project" value="TreeGrafter"/>
</dbReference>
<dbReference type="Pfam" id="PF02798">
    <property type="entry name" value="GST_N"/>
    <property type="match status" value="2"/>
</dbReference>
<dbReference type="PROSITE" id="PS50405">
    <property type="entry name" value="GST_CTER"/>
    <property type="match status" value="1"/>
</dbReference>
<dbReference type="InterPro" id="IPR036249">
    <property type="entry name" value="Thioredoxin-like_sf"/>
</dbReference>
<proteinExistence type="inferred from homology"/>
<evidence type="ECO:0000259" key="6">
    <source>
        <dbReference type="PROSITE" id="PS50405"/>
    </source>
</evidence>
<dbReference type="InterPro" id="IPR010987">
    <property type="entry name" value="Glutathione-S-Trfase_C-like"/>
</dbReference>
<dbReference type="Gene3D" id="1.20.1050.10">
    <property type="match status" value="2"/>
</dbReference>
<dbReference type="PANTHER" id="PTHR11260:SF627">
    <property type="entry name" value="GLUTATHIONE S-TRANSFERASE"/>
    <property type="match status" value="1"/>
</dbReference>
<dbReference type="CDD" id="cd03185">
    <property type="entry name" value="GST_C_Tau"/>
    <property type="match status" value="1"/>
</dbReference>
<dbReference type="SFLD" id="SFLDS00019">
    <property type="entry name" value="Glutathione_Transferase_(cytos"/>
    <property type="match status" value="2"/>
</dbReference>
<dbReference type="InterPro" id="IPR004045">
    <property type="entry name" value="Glutathione_S-Trfase_N"/>
</dbReference>
<comment type="catalytic activity">
    <reaction evidence="3">
        <text>RX + glutathione = an S-substituted glutathione + a halide anion + H(+)</text>
        <dbReference type="Rhea" id="RHEA:16437"/>
        <dbReference type="ChEBI" id="CHEBI:15378"/>
        <dbReference type="ChEBI" id="CHEBI:16042"/>
        <dbReference type="ChEBI" id="CHEBI:17792"/>
        <dbReference type="ChEBI" id="CHEBI:57925"/>
        <dbReference type="ChEBI" id="CHEBI:90779"/>
        <dbReference type="EC" id="2.5.1.18"/>
    </reaction>
</comment>
<organism evidence="7 8">
    <name type="scientific">Linum tenue</name>
    <dbReference type="NCBI Taxonomy" id="586396"/>
    <lineage>
        <taxon>Eukaryota</taxon>
        <taxon>Viridiplantae</taxon>
        <taxon>Streptophyta</taxon>
        <taxon>Embryophyta</taxon>
        <taxon>Tracheophyta</taxon>
        <taxon>Spermatophyta</taxon>
        <taxon>Magnoliopsida</taxon>
        <taxon>eudicotyledons</taxon>
        <taxon>Gunneridae</taxon>
        <taxon>Pentapetalae</taxon>
        <taxon>rosids</taxon>
        <taxon>fabids</taxon>
        <taxon>Malpighiales</taxon>
        <taxon>Linaceae</taxon>
        <taxon>Linum</taxon>
    </lineage>
</organism>
<dbReference type="InterPro" id="IPR036282">
    <property type="entry name" value="Glutathione-S-Trfase_C_sf"/>
</dbReference>
<dbReference type="GO" id="GO:0004364">
    <property type="term" value="F:glutathione transferase activity"/>
    <property type="evidence" value="ECO:0007669"/>
    <property type="project" value="UniProtKB-EC"/>
</dbReference>
<dbReference type="SFLD" id="SFLDG00358">
    <property type="entry name" value="Main_(cytGST)"/>
    <property type="match status" value="1"/>
</dbReference>
<dbReference type="CDD" id="cd03058">
    <property type="entry name" value="GST_N_Tau"/>
    <property type="match status" value="2"/>
</dbReference>
<dbReference type="GO" id="GO:0006749">
    <property type="term" value="P:glutathione metabolic process"/>
    <property type="evidence" value="ECO:0007669"/>
    <property type="project" value="InterPro"/>
</dbReference>
<dbReference type="Proteomes" id="UP001154282">
    <property type="component" value="Unassembled WGS sequence"/>
</dbReference>
<evidence type="ECO:0000256" key="4">
    <source>
        <dbReference type="RuleBase" id="RU003494"/>
    </source>
</evidence>
<dbReference type="SFLD" id="SFLDG01152">
    <property type="entry name" value="Main.3:_Omega-_and_Tau-like"/>
    <property type="match status" value="1"/>
</dbReference>
<dbReference type="AlphaFoldDB" id="A0AAV0JK71"/>
<evidence type="ECO:0000256" key="3">
    <source>
        <dbReference type="ARBA" id="ARBA00047960"/>
    </source>
</evidence>
<comment type="similarity">
    <text evidence="4">Belongs to the GST superfamily.</text>
</comment>
<evidence type="ECO:0000256" key="1">
    <source>
        <dbReference type="ARBA" id="ARBA00012452"/>
    </source>
</evidence>
<dbReference type="InterPro" id="IPR045073">
    <property type="entry name" value="Omega/Tau-like"/>
</dbReference>
<protein>
    <recommendedName>
        <fullName evidence="1">glutathione transferase</fullName>
        <ecNumber evidence="1">2.5.1.18</ecNumber>
    </recommendedName>
</protein>
<reference evidence="7" key="1">
    <citation type="submission" date="2022-08" db="EMBL/GenBank/DDBJ databases">
        <authorList>
            <person name="Gutierrez-Valencia J."/>
        </authorList>
    </citation>
    <scope>NUCLEOTIDE SEQUENCE</scope>
</reference>